<proteinExistence type="predicted"/>
<dbReference type="RefSeq" id="WP_108685209.1">
    <property type="nucleotide sequence ID" value="NZ_QCYK01000001.1"/>
</dbReference>
<comment type="caution">
    <text evidence="1">The sequence shown here is derived from an EMBL/GenBank/DDBJ whole genome shotgun (WGS) entry which is preliminary data.</text>
</comment>
<name>A0A2T7BLR2_9BACT</name>
<dbReference type="EMBL" id="QCYK01000001">
    <property type="protein sequence ID" value="PUZ28570.1"/>
    <property type="molecule type" value="Genomic_DNA"/>
</dbReference>
<gene>
    <name evidence="1" type="ORF">DCC81_03555</name>
</gene>
<dbReference type="OrthoDB" id="969612at2"/>
<evidence type="ECO:0000313" key="1">
    <source>
        <dbReference type="EMBL" id="PUZ28570.1"/>
    </source>
</evidence>
<accession>A0A2T7BLR2</accession>
<protein>
    <submittedName>
        <fullName evidence="1">Uncharacterized protein</fullName>
    </submittedName>
</protein>
<dbReference type="AlphaFoldDB" id="A0A2T7BLR2"/>
<keyword evidence="2" id="KW-1185">Reference proteome</keyword>
<reference evidence="1 2" key="1">
    <citation type="submission" date="2018-04" db="EMBL/GenBank/DDBJ databases">
        <title>Chitinophaga fuyangensis sp. nov., isolated from soil in a chemical factory.</title>
        <authorList>
            <person name="Chen K."/>
        </authorList>
    </citation>
    <scope>NUCLEOTIDE SEQUENCE [LARGE SCALE GENOMIC DNA]</scope>
    <source>
        <strain evidence="1 2">LY-1</strain>
    </source>
</reference>
<dbReference type="Proteomes" id="UP000244450">
    <property type="component" value="Unassembled WGS sequence"/>
</dbReference>
<sequence>MKGLPTYSNVQKAKLLFDFFPVEITDLVAFEQEVAEKVVKDKDQLKASASENPVFPAAYWVALAEASLKKIKHPESKVTKSAQEFSEQLFTGDNAFFSKHCLLLFSSSPRCKNGRFRLCVDLFFQEGG</sequence>
<evidence type="ECO:0000313" key="2">
    <source>
        <dbReference type="Proteomes" id="UP000244450"/>
    </source>
</evidence>
<organism evidence="1 2">
    <name type="scientific">Chitinophaga parva</name>
    <dbReference type="NCBI Taxonomy" id="2169414"/>
    <lineage>
        <taxon>Bacteria</taxon>
        <taxon>Pseudomonadati</taxon>
        <taxon>Bacteroidota</taxon>
        <taxon>Chitinophagia</taxon>
        <taxon>Chitinophagales</taxon>
        <taxon>Chitinophagaceae</taxon>
        <taxon>Chitinophaga</taxon>
    </lineage>
</organism>